<evidence type="ECO:0000256" key="1">
    <source>
        <dbReference type="SAM" id="SignalP"/>
    </source>
</evidence>
<evidence type="ECO:0000313" key="2">
    <source>
        <dbReference type="EMBL" id="MBR7834726.1"/>
    </source>
</evidence>
<keyword evidence="1" id="KW-0732">Signal</keyword>
<dbReference type="EMBL" id="JAGSOG010000068">
    <property type="protein sequence ID" value="MBR7834726.1"/>
    <property type="molecule type" value="Genomic_DNA"/>
</dbReference>
<gene>
    <name evidence="2" type="ORF">KDL01_15735</name>
</gene>
<reference evidence="2" key="1">
    <citation type="submission" date="2021-04" db="EMBL/GenBank/DDBJ databases">
        <title>Genome based classification of Actinospica acidithermotolerans sp. nov., an actinobacterium isolated from an Indonesian hot spring.</title>
        <authorList>
            <person name="Kusuma A.B."/>
            <person name="Putra K.E."/>
            <person name="Nafisah S."/>
            <person name="Loh J."/>
            <person name="Nouioui I."/>
            <person name="Goodfellow M."/>
        </authorList>
    </citation>
    <scope>NUCLEOTIDE SEQUENCE</scope>
    <source>
        <strain evidence="2">CSCA 57</strain>
    </source>
</reference>
<name>A0A941EPD3_9ACTN</name>
<dbReference type="Proteomes" id="UP000675781">
    <property type="component" value="Unassembled WGS sequence"/>
</dbReference>
<accession>A0A941EPD3</accession>
<protein>
    <submittedName>
        <fullName evidence="2">Uncharacterized protein</fullName>
    </submittedName>
</protein>
<feature type="signal peptide" evidence="1">
    <location>
        <begin position="1"/>
        <end position="30"/>
    </location>
</feature>
<evidence type="ECO:0000313" key="3">
    <source>
        <dbReference type="Proteomes" id="UP000675781"/>
    </source>
</evidence>
<organism evidence="2 3">
    <name type="scientific">Actinospica durhamensis</name>
    <dbReference type="NCBI Taxonomy" id="1508375"/>
    <lineage>
        <taxon>Bacteria</taxon>
        <taxon>Bacillati</taxon>
        <taxon>Actinomycetota</taxon>
        <taxon>Actinomycetes</taxon>
        <taxon>Catenulisporales</taxon>
        <taxon>Actinospicaceae</taxon>
        <taxon>Actinospica</taxon>
    </lineage>
</organism>
<dbReference type="AlphaFoldDB" id="A0A941EPD3"/>
<dbReference type="RefSeq" id="WP_212529245.1">
    <property type="nucleotide sequence ID" value="NZ_JAGSOG010000068.1"/>
</dbReference>
<sequence>MNPLRAAAATTAAGVLVLLCVGGCSSAHQAYGAQPAPATPTVVATGVAYEYYLYVHCEIRYAYFDGRWWEADHPLPTPSAAHGYPEAYGTMTLVTAEHARFAGQDLPTVDFHPLSGRPPGCS</sequence>
<feature type="chain" id="PRO_5039148353" evidence="1">
    <location>
        <begin position="31"/>
        <end position="122"/>
    </location>
</feature>
<keyword evidence="3" id="KW-1185">Reference proteome</keyword>
<proteinExistence type="predicted"/>
<comment type="caution">
    <text evidence="2">The sequence shown here is derived from an EMBL/GenBank/DDBJ whole genome shotgun (WGS) entry which is preliminary data.</text>
</comment>